<accession>A0A835NWU0</accession>
<keyword evidence="1" id="KW-0472">Membrane</keyword>
<proteinExistence type="predicted"/>
<dbReference type="AlphaFoldDB" id="A0A835NWU0"/>
<dbReference type="EMBL" id="JADDUC020000012">
    <property type="protein sequence ID" value="KAI1235537.1"/>
    <property type="molecule type" value="Genomic_DNA"/>
</dbReference>
<evidence type="ECO:0000256" key="1">
    <source>
        <dbReference type="SAM" id="Phobius"/>
    </source>
</evidence>
<keyword evidence="1" id="KW-1133">Transmembrane helix</keyword>
<feature type="non-terminal residue" evidence="2">
    <location>
        <position position="1"/>
    </location>
</feature>
<evidence type="ECO:0000313" key="4">
    <source>
        <dbReference type="Proteomes" id="UP000618051"/>
    </source>
</evidence>
<reference evidence="3 4" key="2">
    <citation type="journal article" date="2021" name="J. Hered.">
        <title>Feather Gene Expression Elucidates the Developmental Basis of Plumage Iridescence in African Starlings.</title>
        <authorList>
            <person name="Rubenstein D.R."/>
            <person name="Corvelo A."/>
            <person name="MacManes M.D."/>
            <person name="Maia R."/>
            <person name="Narzisi G."/>
            <person name="Rousaki A."/>
            <person name="Vandenabeele P."/>
            <person name="Shawkey M.D."/>
            <person name="Solomon J."/>
        </authorList>
    </citation>
    <scope>NUCLEOTIDE SEQUENCE [LARGE SCALE GENOMIC DNA]</scope>
    <source>
        <strain evidence="3">SS15</strain>
    </source>
</reference>
<comment type="caution">
    <text evidence="2">The sequence shown here is derived from an EMBL/GenBank/DDBJ whole genome shotgun (WGS) entry which is preliminary data.</text>
</comment>
<sequence length="513" mass="56400">RNQSREEIRTGLRQEKGKRGEACKHRGNCLAQWQRGEVSARLQLSSDPALQGEMEAPGRSHQAPSMVTTRLLGSLELWLANTFLPLLLFTWLSVGAVSLQTKPVNTVLSKICLENLTVQVKWYKPECLEGEIQTNTVVLVENSTNFSISRLCTACTEISVCRVSITRPNSTDTGNSPQRAVLGENCMNFNISNMCTNCTEICVYRVSITRSNSIDTGNSPQRAVLGENCMNFSISSLCTACTEISVCRVSITTPNLTDTGNSTQAAVLNFLCILLGLAVGTLLHMPVIGFLLWQRRRNTTGELLSEEVAEENQASTAAPVTETEDLTYANLNFEKKGTGPASSNVIYTEIKSLQQKQSDGDGSAANTDVDVYPKEEGNLILMRNAMLPWKQDSLTGFCNHWFLQEDTAPWLKYPSYFCQELHTVLCSTAWDHAREDYIKTGLLGFNWRGAVPDDGHALAWSDSVLPHLSSKNLAGGGTGQETERKGYDLARSVSPNCINSNTTSLRCGEEAED</sequence>
<evidence type="ECO:0000313" key="2">
    <source>
        <dbReference type="EMBL" id="KAG0122820.1"/>
    </source>
</evidence>
<dbReference type="EMBL" id="JADDUC010000033">
    <property type="protein sequence ID" value="KAG0122820.1"/>
    <property type="molecule type" value="Genomic_DNA"/>
</dbReference>
<protein>
    <submittedName>
        <fullName evidence="2">Uncharacterized protein</fullName>
    </submittedName>
</protein>
<name>A0A835NWU0_9PASS</name>
<dbReference type="Proteomes" id="UP000618051">
    <property type="component" value="Unassembled WGS sequence"/>
</dbReference>
<feature type="non-terminal residue" evidence="2">
    <location>
        <position position="513"/>
    </location>
</feature>
<gene>
    <name evidence="3" type="ORF">IHE44_0002416</name>
    <name evidence="2" type="ORF">IHE44_008568</name>
</gene>
<evidence type="ECO:0000313" key="3">
    <source>
        <dbReference type="EMBL" id="KAI1235537.1"/>
    </source>
</evidence>
<organism evidence="2">
    <name type="scientific">Lamprotornis superbus</name>
    <dbReference type="NCBI Taxonomy" id="245042"/>
    <lineage>
        <taxon>Eukaryota</taxon>
        <taxon>Metazoa</taxon>
        <taxon>Chordata</taxon>
        <taxon>Craniata</taxon>
        <taxon>Vertebrata</taxon>
        <taxon>Euteleostomi</taxon>
        <taxon>Archelosauria</taxon>
        <taxon>Archosauria</taxon>
        <taxon>Dinosauria</taxon>
        <taxon>Saurischia</taxon>
        <taxon>Theropoda</taxon>
        <taxon>Coelurosauria</taxon>
        <taxon>Aves</taxon>
        <taxon>Neognathae</taxon>
        <taxon>Neoaves</taxon>
        <taxon>Telluraves</taxon>
        <taxon>Australaves</taxon>
        <taxon>Passeriformes</taxon>
        <taxon>Sturnidae</taxon>
        <taxon>Lamprotornis</taxon>
    </lineage>
</organism>
<dbReference type="OrthoDB" id="9216452at2759"/>
<reference evidence="2" key="1">
    <citation type="submission" date="2020-10" db="EMBL/GenBank/DDBJ databases">
        <title>Feather gene expression reveals the developmental basis of iridescence in African starlings.</title>
        <authorList>
            <person name="Rubenstein D.R."/>
        </authorList>
    </citation>
    <scope>NUCLEOTIDE SEQUENCE</scope>
    <source>
        <strain evidence="2">SS15</strain>
        <tissue evidence="2">Liver</tissue>
    </source>
</reference>
<reference evidence="3" key="3">
    <citation type="submission" date="2022-01" db="EMBL/GenBank/DDBJ databases">
        <authorList>
            <person name="Rubenstein D.R."/>
        </authorList>
    </citation>
    <scope>NUCLEOTIDE SEQUENCE</scope>
    <source>
        <strain evidence="3">SS15</strain>
        <tissue evidence="3">Liver</tissue>
    </source>
</reference>
<feature type="transmembrane region" description="Helical" evidence="1">
    <location>
        <begin position="267"/>
        <end position="293"/>
    </location>
</feature>
<keyword evidence="1" id="KW-0812">Transmembrane</keyword>
<keyword evidence="4" id="KW-1185">Reference proteome</keyword>